<feature type="transmembrane region" description="Helical" evidence="1">
    <location>
        <begin position="53"/>
        <end position="73"/>
    </location>
</feature>
<reference evidence="2 3" key="1">
    <citation type="journal article" date="2008" name="BMC Genomics">
        <title>The missing link: Bordetella petrii is endowed with both the metabolic versatility of environmental bacteria and virulence traits of pathogenic Bordetellae.</title>
        <authorList>
            <person name="Gross R."/>
            <person name="Guzman C.A."/>
            <person name="Sebaihia M."/>
            <person name="Martins Dos Santos V.A."/>
            <person name="Pieper D.H."/>
            <person name="Koebnik R."/>
            <person name="Lechner M."/>
            <person name="Bartels D."/>
            <person name="Buhrmester J."/>
            <person name="Choudhuri J.V."/>
            <person name="Ebensen T."/>
            <person name="Gaigalat L."/>
            <person name="Herrmann S."/>
            <person name="Khachane A.N."/>
            <person name="Larisch C."/>
            <person name="Link S."/>
            <person name="Linke B."/>
            <person name="Meyer F."/>
            <person name="Mormann S."/>
            <person name="Nakunst D."/>
            <person name="Rueckert C."/>
            <person name="Schneiker-Bekel S."/>
            <person name="Schulze K."/>
            <person name="Vorhoelter F.J."/>
            <person name="Yevsa T."/>
            <person name="Engle J.T."/>
            <person name="Goldman W.E."/>
            <person name="Puehler A."/>
            <person name="Goebel U.B."/>
            <person name="Goesmann A."/>
            <person name="Bloecker H."/>
            <person name="Kaiser O."/>
            <person name="Martinez-Arias R."/>
        </authorList>
    </citation>
    <scope>NUCLEOTIDE SEQUENCE [LARGE SCALE GENOMIC DNA]</scope>
    <source>
        <strain evidence="3">ATCC BAA-461 / DSM 12804 / CCUG 43448 / CIP 107267 / Se-1111R</strain>
    </source>
</reference>
<dbReference type="eggNOG" id="COG5488">
    <property type="taxonomic scope" value="Bacteria"/>
</dbReference>
<organism evidence="2 3">
    <name type="scientific">Bordetella petrii (strain ATCC BAA-461 / DSM 12804 / CCUG 43448 / CIP 107267 / Se-1111R)</name>
    <dbReference type="NCBI Taxonomy" id="340100"/>
    <lineage>
        <taxon>Bacteria</taxon>
        <taxon>Pseudomonadati</taxon>
        <taxon>Pseudomonadota</taxon>
        <taxon>Betaproteobacteria</taxon>
        <taxon>Burkholderiales</taxon>
        <taxon>Alcaligenaceae</taxon>
        <taxon>Bordetella</taxon>
    </lineage>
</organism>
<sequence>MHMRRAHAFPGAQPPLPPALIPPCDAAPASTADARVERRWVLKRNCCVTPRQFLLGMGGAAAIALVVSLVFAMRGLWPVAVYGAIEIALLAGASLSFARHVRDGETVTLLDDGRMIVEVHMGRSTTRHIFNRNWARLVRQADSAETLWLHYGAVHLRLARYVPAQRRRRIEAELRHSLPWRGPV</sequence>
<keyword evidence="3" id="KW-1185">Reference proteome</keyword>
<proteinExistence type="predicted"/>
<keyword evidence="1" id="KW-0812">Transmembrane</keyword>
<evidence type="ECO:0000313" key="2">
    <source>
        <dbReference type="EMBL" id="CAP42702.1"/>
    </source>
</evidence>
<keyword evidence="1" id="KW-0472">Membrane</keyword>
<dbReference type="AlphaFoldDB" id="A9IMF3"/>
<dbReference type="Proteomes" id="UP000001225">
    <property type="component" value="Chromosome"/>
</dbReference>
<evidence type="ECO:0000313" key="3">
    <source>
        <dbReference type="Proteomes" id="UP000001225"/>
    </source>
</evidence>
<keyword evidence="1" id="KW-1133">Transmembrane helix</keyword>
<dbReference type="Pfam" id="PF10003">
    <property type="entry name" value="DUF2244"/>
    <property type="match status" value="1"/>
</dbReference>
<evidence type="ECO:0000256" key="1">
    <source>
        <dbReference type="SAM" id="Phobius"/>
    </source>
</evidence>
<dbReference type="KEGG" id="bpt:Bpet2359"/>
<dbReference type="InterPro" id="IPR019253">
    <property type="entry name" value="DUF2244_TM"/>
</dbReference>
<accession>A9IMF3</accession>
<feature type="transmembrane region" description="Helical" evidence="1">
    <location>
        <begin position="79"/>
        <end position="98"/>
    </location>
</feature>
<gene>
    <name evidence="2" type="ordered locus">Bpet2359</name>
</gene>
<name>A9IMF3_BORPD</name>
<dbReference type="STRING" id="94624.Bpet2359"/>
<protein>
    <submittedName>
        <fullName evidence="2">Integral membrane protein</fullName>
    </submittedName>
</protein>
<dbReference type="EMBL" id="AM902716">
    <property type="protein sequence ID" value="CAP42702.1"/>
    <property type="molecule type" value="Genomic_DNA"/>
</dbReference>